<dbReference type="GO" id="GO:0016020">
    <property type="term" value="C:membrane"/>
    <property type="evidence" value="ECO:0007669"/>
    <property type="project" value="InterPro"/>
</dbReference>
<keyword evidence="3 4" id="KW-0732">Signal</keyword>
<dbReference type="GO" id="GO:0015288">
    <property type="term" value="F:porin activity"/>
    <property type="evidence" value="ECO:0007669"/>
    <property type="project" value="TreeGrafter"/>
</dbReference>
<dbReference type="AlphaFoldDB" id="A0AAJ6BCC7"/>
<name>A0AAJ6BCC7_9PSED</name>
<evidence type="ECO:0000313" key="5">
    <source>
        <dbReference type="EMBL" id="WEK29511.1"/>
    </source>
</evidence>
<dbReference type="PANTHER" id="PTHR34596:SF2">
    <property type="entry name" value="CHITOPORIN"/>
    <property type="match status" value="1"/>
</dbReference>
<protein>
    <submittedName>
        <fullName evidence="5">OprD family porin</fullName>
    </submittedName>
</protein>
<dbReference type="EMBL" id="CP119325">
    <property type="protein sequence ID" value="WEK29511.1"/>
    <property type="molecule type" value="Genomic_DNA"/>
</dbReference>
<evidence type="ECO:0000256" key="4">
    <source>
        <dbReference type="SAM" id="SignalP"/>
    </source>
</evidence>
<feature type="chain" id="PRO_5042536726" evidence="4">
    <location>
        <begin position="24"/>
        <end position="417"/>
    </location>
</feature>
<reference evidence="5" key="1">
    <citation type="submission" date="2023-03" db="EMBL/GenBank/DDBJ databases">
        <title>Andean soil-derived lignocellulolytic bacterial consortium as a source of novel taxa and putative plastic-active enzymes.</title>
        <authorList>
            <person name="Diaz-Garcia L."/>
            <person name="Chuvochina M."/>
            <person name="Feuerriegel G."/>
            <person name="Bunk B."/>
            <person name="Sproer C."/>
            <person name="Streit W.R."/>
            <person name="Rodriguez L.M."/>
            <person name="Overmann J."/>
            <person name="Jimenez D.J."/>
        </authorList>
    </citation>
    <scope>NUCLEOTIDE SEQUENCE</scope>
    <source>
        <strain evidence="5">MAG 876</strain>
    </source>
</reference>
<evidence type="ECO:0000256" key="3">
    <source>
        <dbReference type="ARBA" id="ARBA00022729"/>
    </source>
</evidence>
<feature type="signal peptide" evidence="4">
    <location>
        <begin position="1"/>
        <end position="23"/>
    </location>
</feature>
<organism evidence="5 6">
    <name type="scientific">Candidatus Pseudomonas phytovorans</name>
    <dbReference type="NCBI Taxonomy" id="3121377"/>
    <lineage>
        <taxon>Bacteria</taxon>
        <taxon>Pseudomonadati</taxon>
        <taxon>Pseudomonadota</taxon>
        <taxon>Gammaproteobacteria</taxon>
        <taxon>Pseudomonadales</taxon>
        <taxon>Pseudomonadaceae</taxon>
        <taxon>Pseudomonas</taxon>
    </lineage>
</organism>
<dbReference type="PANTHER" id="PTHR34596">
    <property type="entry name" value="CHITOPORIN"/>
    <property type="match status" value="1"/>
</dbReference>
<dbReference type="Gene3D" id="2.40.160.10">
    <property type="entry name" value="Porin"/>
    <property type="match status" value="1"/>
</dbReference>
<comment type="similarity">
    <text evidence="1">Belongs to the outer membrane porin (Opr) (TC 1.B.25) family.</text>
</comment>
<keyword evidence="2" id="KW-0813">Transport</keyword>
<dbReference type="InterPro" id="IPR005318">
    <property type="entry name" value="OM_porin_bac"/>
</dbReference>
<sequence length="417" mass="44898">MSRAVFRGATCGLLCGWLPVAGAAGFIEDSTLKLQLRNVYFNENFRDEQGMSTRAAATAKSERVEWAQGFLLDYQSGYTPSALGVGFDALGLLGIRLDSARGRSGTGLLPVHDDGRAAQAFASAGVTAKARLGKSVLKHGTLLPKTPVLVYNDARLLPQTYQGTQLTSTDISGLALTAGQLERFKQRDSSDSTGLYLDGYAGGESGDFNFAGADYAVSKQLRLSYFHGQLEHFYRQDFAGLVHELPLAGGVLTTDLRYFKSRDSGAAAGGNIDNDMLSGQLAYAHSGHTVGVGYQVLDGEAGLPYISGATVYSFSNVGIGKFVEEEEKTWMASYGYNFAAAGVPGLTFMARYLSGDNGRSGAEGIKEWERDAEIAYVVQAGPLKGLGVKLRNYVYRSDFARGRDSNRLYLTYDVAIW</sequence>
<dbReference type="Proteomes" id="UP001216329">
    <property type="component" value="Chromosome"/>
</dbReference>
<gene>
    <name evidence="5" type="ORF">P0Y58_21780</name>
</gene>
<evidence type="ECO:0000256" key="2">
    <source>
        <dbReference type="ARBA" id="ARBA00022448"/>
    </source>
</evidence>
<accession>A0AAJ6BCC7</accession>
<evidence type="ECO:0000256" key="1">
    <source>
        <dbReference type="ARBA" id="ARBA00009075"/>
    </source>
</evidence>
<dbReference type="Pfam" id="PF03573">
    <property type="entry name" value="OprD"/>
    <property type="match status" value="1"/>
</dbReference>
<dbReference type="InterPro" id="IPR023614">
    <property type="entry name" value="Porin_dom_sf"/>
</dbReference>
<evidence type="ECO:0000313" key="6">
    <source>
        <dbReference type="Proteomes" id="UP001216329"/>
    </source>
</evidence>
<proteinExistence type="inferred from homology"/>